<evidence type="ECO:0000256" key="2">
    <source>
        <dbReference type="SAM" id="Phobius"/>
    </source>
</evidence>
<dbReference type="InterPro" id="IPR005693">
    <property type="entry name" value="Mce"/>
</dbReference>
<keyword evidence="2" id="KW-0812">Transmembrane</keyword>
<evidence type="ECO:0000313" key="6">
    <source>
        <dbReference type="Proteomes" id="UP000198348"/>
    </source>
</evidence>
<dbReference type="EMBL" id="FZNW01000024">
    <property type="protein sequence ID" value="SNR85892.1"/>
    <property type="molecule type" value="Genomic_DNA"/>
</dbReference>
<proteinExistence type="predicted"/>
<keyword evidence="2" id="KW-1133">Transmembrane helix</keyword>
<dbReference type="NCBIfam" id="TIGR00996">
    <property type="entry name" value="Mtu_fam_mce"/>
    <property type="match status" value="1"/>
</dbReference>
<dbReference type="GO" id="GO:0005576">
    <property type="term" value="C:extracellular region"/>
    <property type="evidence" value="ECO:0007669"/>
    <property type="project" value="TreeGrafter"/>
</dbReference>
<feature type="compositionally biased region" description="Basic and acidic residues" evidence="1">
    <location>
        <begin position="333"/>
        <end position="348"/>
    </location>
</feature>
<dbReference type="InterPro" id="IPR024516">
    <property type="entry name" value="Mce_C"/>
</dbReference>
<dbReference type="AlphaFoldDB" id="A0A238ZRX2"/>
<dbReference type="InterPro" id="IPR003399">
    <property type="entry name" value="Mce/MlaD"/>
</dbReference>
<feature type="transmembrane region" description="Helical" evidence="2">
    <location>
        <begin position="15"/>
        <end position="37"/>
    </location>
</feature>
<dbReference type="Proteomes" id="UP000198348">
    <property type="component" value="Unassembled WGS sequence"/>
</dbReference>
<feature type="compositionally biased region" description="Low complexity" evidence="1">
    <location>
        <begin position="406"/>
        <end position="419"/>
    </location>
</feature>
<dbReference type="PANTHER" id="PTHR33371">
    <property type="entry name" value="INTERMEMBRANE PHOSPHOLIPID TRANSPORT SYSTEM BINDING PROTEIN MLAD-RELATED"/>
    <property type="match status" value="1"/>
</dbReference>
<dbReference type="Pfam" id="PF02470">
    <property type="entry name" value="MlaD"/>
    <property type="match status" value="1"/>
</dbReference>
<dbReference type="PANTHER" id="PTHR33371:SF19">
    <property type="entry name" value="MCE-FAMILY PROTEIN MCE4A"/>
    <property type="match status" value="1"/>
</dbReference>
<reference evidence="5 6" key="1">
    <citation type="submission" date="2017-06" db="EMBL/GenBank/DDBJ databases">
        <authorList>
            <person name="Kim H.J."/>
            <person name="Triplett B.A."/>
        </authorList>
    </citation>
    <scope>NUCLEOTIDE SEQUENCE [LARGE SCALE GENOMIC DNA]</scope>
    <source>
        <strain evidence="5 6">DSM 45207</strain>
    </source>
</reference>
<dbReference type="RefSeq" id="WP_089303112.1">
    <property type="nucleotide sequence ID" value="NZ_FZNW01000024.1"/>
</dbReference>
<feature type="compositionally biased region" description="Acidic residues" evidence="1">
    <location>
        <begin position="385"/>
        <end position="402"/>
    </location>
</feature>
<dbReference type="Pfam" id="PF11887">
    <property type="entry name" value="Mce4_CUP1"/>
    <property type="match status" value="1"/>
</dbReference>
<feature type="domain" description="Mammalian cell entry C-terminal" evidence="4">
    <location>
        <begin position="133"/>
        <end position="349"/>
    </location>
</feature>
<sequence>MSGTRRRVLLARLRYQALGVALLVVIAMFFGVTVGMYNKAFSTAATVSLETGHVGNQMRPGADVKVRGVVVGEVREISSRADGATLELALRPEQLELVPANVQARLLPKTLFGERYVALQLPEGRPLAGDGVEHITDGATIGQDRSENAIELEQVLDNVMPLLQAVEPQKLSSALNSVATALDGRGEDLGETLVLLSEYLGEFNHSLPDLEENLKGLADVSEIYSEAAPDFLQALSTATTTTQTIAEKSGDLTDLYRTVVTSSNDMRSFIEVNRDNLIDLTATAQPTLDVLEKYAPQYPCMLRQFANQMDAAAEAFRDGKNWITIEFISSRGKYEPGKDEPRYEDKRGPRCYPQVDRPEHFPQYPPDGPIADGSTKPPPPHEPDGSEAADYEDFEDSEDSGDAGDSGDTSSSGGAAPAGRSIANSPMEQRLLSLLAAPAVEGSPADVPDWASLLIGPLYRGAKVEVR</sequence>
<evidence type="ECO:0000256" key="1">
    <source>
        <dbReference type="SAM" id="MobiDB-lite"/>
    </source>
</evidence>
<keyword evidence="2" id="KW-0472">Membrane</keyword>
<dbReference type="GO" id="GO:0051701">
    <property type="term" value="P:biological process involved in interaction with host"/>
    <property type="evidence" value="ECO:0007669"/>
    <property type="project" value="TreeGrafter"/>
</dbReference>
<gene>
    <name evidence="5" type="ORF">SAMN06265360_12427</name>
</gene>
<dbReference type="OrthoDB" id="3460188at2"/>
<feature type="domain" description="Mce/MlaD" evidence="3">
    <location>
        <begin position="46"/>
        <end position="120"/>
    </location>
</feature>
<evidence type="ECO:0000259" key="4">
    <source>
        <dbReference type="Pfam" id="PF11887"/>
    </source>
</evidence>
<keyword evidence="6" id="KW-1185">Reference proteome</keyword>
<accession>A0A238ZRX2</accession>
<dbReference type="InterPro" id="IPR052336">
    <property type="entry name" value="MlaD_Phospholipid_Transporter"/>
</dbReference>
<feature type="region of interest" description="Disordered" evidence="1">
    <location>
        <begin position="333"/>
        <end position="424"/>
    </location>
</feature>
<name>A0A238ZRX2_9PSEU</name>
<evidence type="ECO:0000313" key="5">
    <source>
        <dbReference type="EMBL" id="SNR85892.1"/>
    </source>
</evidence>
<evidence type="ECO:0000259" key="3">
    <source>
        <dbReference type="Pfam" id="PF02470"/>
    </source>
</evidence>
<protein>
    <submittedName>
        <fullName evidence="5">Virulence factor Mce family protein</fullName>
    </submittedName>
</protein>
<organism evidence="5 6">
    <name type="scientific">Haloechinothrix alba</name>
    <dbReference type="NCBI Taxonomy" id="664784"/>
    <lineage>
        <taxon>Bacteria</taxon>
        <taxon>Bacillati</taxon>
        <taxon>Actinomycetota</taxon>
        <taxon>Actinomycetes</taxon>
        <taxon>Pseudonocardiales</taxon>
        <taxon>Pseudonocardiaceae</taxon>
        <taxon>Haloechinothrix</taxon>
    </lineage>
</organism>